<proteinExistence type="predicted"/>
<organism evidence="1 2">
    <name type="scientific">Gossypium davidsonii</name>
    <name type="common">Davidson's cotton</name>
    <name type="synonym">Gossypium klotzschianum subsp. davidsonii</name>
    <dbReference type="NCBI Taxonomy" id="34287"/>
    <lineage>
        <taxon>Eukaryota</taxon>
        <taxon>Viridiplantae</taxon>
        <taxon>Streptophyta</taxon>
        <taxon>Embryophyta</taxon>
        <taxon>Tracheophyta</taxon>
        <taxon>Spermatophyta</taxon>
        <taxon>Magnoliopsida</taxon>
        <taxon>eudicotyledons</taxon>
        <taxon>Gunneridae</taxon>
        <taxon>Pentapetalae</taxon>
        <taxon>rosids</taxon>
        <taxon>malvids</taxon>
        <taxon>Malvales</taxon>
        <taxon>Malvaceae</taxon>
        <taxon>Malvoideae</taxon>
        <taxon>Gossypium</taxon>
    </lineage>
</organism>
<dbReference type="EMBL" id="JABFAC010245202">
    <property type="protein sequence ID" value="MBA0636282.1"/>
    <property type="molecule type" value="Genomic_DNA"/>
</dbReference>
<dbReference type="Proteomes" id="UP000593561">
    <property type="component" value="Unassembled WGS sequence"/>
</dbReference>
<accession>A0A7J8TDS1</accession>
<dbReference type="AlphaFoldDB" id="A0A7J8TDS1"/>
<sequence>MGFFFPLDADSGSSKLVMKRVFNESFIERRKHQIQGQPALLVHSCNGLVLFESCTDSHEFYIRNPVTGELITMKKWYGRYKFCGFFYHSSAQEVSYIASSKLPMPNKRRRLCVHGTNKMNSKDEAVRDGRWANMLVFVATNGSSMGF</sequence>
<name>A0A7J8TDS1_GOSDV</name>
<evidence type="ECO:0000313" key="2">
    <source>
        <dbReference type="Proteomes" id="UP000593561"/>
    </source>
</evidence>
<keyword evidence="2" id="KW-1185">Reference proteome</keyword>
<comment type="caution">
    <text evidence="1">The sequence shown here is derived from an EMBL/GenBank/DDBJ whole genome shotgun (WGS) entry which is preliminary data.</text>
</comment>
<protein>
    <submittedName>
        <fullName evidence="1">Uncharacterized protein</fullName>
    </submittedName>
</protein>
<gene>
    <name evidence="1" type="ORF">Godav_029123</name>
</gene>
<evidence type="ECO:0000313" key="1">
    <source>
        <dbReference type="EMBL" id="MBA0636282.1"/>
    </source>
</evidence>
<reference evidence="1 2" key="1">
    <citation type="journal article" date="2019" name="Genome Biol. Evol.">
        <title>Insights into the evolution of the New World diploid cottons (Gossypium, subgenus Houzingenia) based on genome sequencing.</title>
        <authorList>
            <person name="Grover C.E."/>
            <person name="Arick M.A. 2nd"/>
            <person name="Thrash A."/>
            <person name="Conover J.L."/>
            <person name="Sanders W.S."/>
            <person name="Peterson D.G."/>
            <person name="Frelichowski J.E."/>
            <person name="Scheffler J.A."/>
            <person name="Scheffler B.E."/>
            <person name="Wendel J.F."/>
        </authorList>
    </citation>
    <scope>NUCLEOTIDE SEQUENCE [LARGE SCALE GENOMIC DNA]</scope>
    <source>
        <strain evidence="1">27</strain>
        <tissue evidence="1">Leaf</tissue>
    </source>
</reference>